<evidence type="ECO:0000313" key="1">
    <source>
        <dbReference type="EMBL" id="GGF77468.1"/>
    </source>
</evidence>
<reference evidence="1" key="2">
    <citation type="submission" date="2020-09" db="EMBL/GenBank/DDBJ databases">
        <authorList>
            <person name="Sun Q."/>
            <person name="Zhou Y."/>
        </authorList>
    </citation>
    <scope>NUCLEOTIDE SEQUENCE</scope>
    <source>
        <strain evidence="1">CGMCC 1.16134</strain>
    </source>
</reference>
<name>A0A917CB05_9BACL</name>
<organism evidence="1 2">
    <name type="scientific">Paenibacillus albidus</name>
    <dbReference type="NCBI Taxonomy" id="2041023"/>
    <lineage>
        <taxon>Bacteria</taxon>
        <taxon>Bacillati</taxon>
        <taxon>Bacillota</taxon>
        <taxon>Bacilli</taxon>
        <taxon>Bacillales</taxon>
        <taxon>Paenibacillaceae</taxon>
        <taxon>Paenibacillus</taxon>
    </lineage>
</organism>
<gene>
    <name evidence="1" type="ORF">GCM10010912_23180</name>
</gene>
<dbReference type="EMBL" id="BMKR01000008">
    <property type="protein sequence ID" value="GGF77468.1"/>
    <property type="molecule type" value="Genomic_DNA"/>
</dbReference>
<accession>A0A917CB05</accession>
<proteinExistence type="predicted"/>
<reference evidence="1" key="1">
    <citation type="journal article" date="2014" name="Int. J. Syst. Evol. Microbiol.">
        <title>Complete genome sequence of Corynebacterium casei LMG S-19264T (=DSM 44701T), isolated from a smear-ripened cheese.</title>
        <authorList>
            <consortium name="US DOE Joint Genome Institute (JGI-PGF)"/>
            <person name="Walter F."/>
            <person name="Albersmeier A."/>
            <person name="Kalinowski J."/>
            <person name="Ruckert C."/>
        </authorList>
    </citation>
    <scope>NUCLEOTIDE SEQUENCE</scope>
    <source>
        <strain evidence="1">CGMCC 1.16134</strain>
    </source>
</reference>
<dbReference type="RefSeq" id="WP_189024949.1">
    <property type="nucleotide sequence ID" value="NZ_BMKR01000008.1"/>
</dbReference>
<keyword evidence="2" id="KW-1185">Reference proteome</keyword>
<protein>
    <submittedName>
        <fullName evidence="1">Uncharacterized protein</fullName>
    </submittedName>
</protein>
<sequence>MKFTGGEILAIQFALERRIEELKSNISDWAGEEAAEDCKVLLAAAQSALAKIQ</sequence>
<comment type="caution">
    <text evidence="1">The sequence shown here is derived from an EMBL/GenBank/DDBJ whole genome shotgun (WGS) entry which is preliminary data.</text>
</comment>
<dbReference type="Proteomes" id="UP000637643">
    <property type="component" value="Unassembled WGS sequence"/>
</dbReference>
<evidence type="ECO:0000313" key="2">
    <source>
        <dbReference type="Proteomes" id="UP000637643"/>
    </source>
</evidence>
<dbReference type="AlphaFoldDB" id="A0A917CB05"/>